<protein>
    <recommendedName>
        <fullName evidence="8">MOSC domain-containing protein</fullName>
    </recommendedName>
</protein>
<evidence type="ECO:0000256" key="2">
    <source>
        <dbReference type="ARBA" id="ARBA00004240"/>
    </source>
</evidence>
<dbReference type="GO" id="GO:0003824">
    <property type="term" value="F:catalytic activity"/>
    <property type="evidence" value="ECO:0007669"/>
    <property type="project" value="InterPro"/>
</dbReference>
<dbReference type="PANTHER" id="PTHR48182:SF2">
    <property type="entry name" value="PROTEIN SERAC1"/>
    <property type="match status" value="1"/>
</dbReference>
<accession>A0A5N6KUB3</accession>
<evidence type="ECO:0000313" key="9">
    <source>
        <dbReference type="EMBL" id="KAB8345927.1"/>
    </source>
</evidence>
<dbReference type="OrthoDB" id="1658288at2759"/>
<dbReference type="InterPro" id="IPR005302">
    <property type="entry name" value="MoCF_Sase_C"/>
</dbReference>
<dbReference type="Proteomes" id="UP000327013">
    <property type="component" value="Unassembled WGS sequence"/>
</dbReference>
<dbReference type="SUPFAM" id="SSF141673">
    <property type="entry name" value="MOSC N-terminal domain-like"/>
    <property type="match status" value="1"/>
</dbReference>
<dbReference type="EMBL" id="VIBQ01000013">
    <property type="protein sequence ID" value="KAB8345927.1"/>
    <property type="molecule type" value="Genomic_DNA"/>
</dbReference>
<dbReference type="InterPro" id="IPR052374">
    <property type="entry name" value="SERAC1"/>
</dbReference>
<evidence type="ECO:0000256" key="1">
    <source>
        <dbReference type="ARBA" id="ARBA00004173"/>
    </source>
</evidence>
<feature type="compositionally biased region" description="Basic and acidic residues" evidence="7">
    <location>
        <begin position="1243"/>
        <end position="1275"/>
    </location>
</feature>
<dbReference type="GO" id="GO:0030151">
    <property type="term" value="F:molybdenum ion binding"/>
    <property type="evidence" value="ECO:0007669"/>
    <property type="project" value="InterPro"/>
</dbReference>
<dbReference type="GO" id="GO:0016020">
    <property type="term" value="C:membrane"/>
    <property type="evidence" value="ECO:0007669"/>
    <property type="project" value="UniProtKB-SubCell"/>
</dbReference>
<evidence type="ECO:0000256" key="4">
    <source>
        <dbReference type="ARBA" id="ARBA00022824"/>
    </source>
</evidence>
<keyword evidence="5" id="KW-0496">Mitochondrion</keyword>
<comment type="caution">
    <text evidence="9">The sequence shown here is derived from an EMBL/GenBank/DDBJ whole genome shotgun (WGS) entry which is preliminary data.</text>
</comment>
<feature type="domain" description="MOSC" evidence="8">
    <location>
        <begin position="180"/>
        <end position="356"/>
    </location>
</feature>
<name>A0A5N6KUB3_9ROSI</name>
<dbReference type="GO" id="GO:0030170">
    <property type="term" value="F:pyridoxal phosphate binding"/>
    <property type="evidence" value="ECO:0007669"/>
    <property type="project" value="InterPro"/>
</dbReference>
<evidence type="ECO:0000256" key="3">
    <source>
        <dbReference type="ARBA" id="ARBA00004370"/>
    </source>
</evidence>
<proteinExistence type="predicted"/>
<dbReference type="SUPFAM" id="SSF52540">
    <property type="entry name" value="P-loop containing nucleoside triphosphate hydrolases"/>
    <property type="match status" value="1"/>
</dbReference>
<comment type="subcellular location">
    <subcellularLocation>
        <location evidence="2">Endoplasmic reticulum</location>
    </subcellularLocation>
    <subcellularLocation>
        <location evidence="3">Membrane</location>
    </subcellularLocation>
    <subcellularLocation>
        <location evidence="1">Mitochondrion</location>
    </subcellularLocation>
</comment>
<reference evidence="9 10" key="1">
    <citation type="submission" date="2019-06" db="EMBL/GenBank/DDBJ databases">
        <title>A chromosomal-level reference genome of Carpinus fangiana (Coryloideae, Betulaceae).</title>
        <authorList>
            <person name="Yang X."/>
            <person name="Wang Z."/>
            <person name="Zhang L."/>
            <person name="Hao G."/>
            <person name="Liu J."/>
            <person name="Yang Y."/>
        </authorList>
    </citation>
    <scope>NUCLEOTIDE SEQUENCE [LARGE SCALE GENOMIC DNA]</scope>
    <source>
        <strain evidence="9">Cfa_2016G</strain>
        <tissue evidence="9">Leaf</tissue>
    </source>
</reference>
<dbReference type="GO" id="GO:0005739">
    <property type="term" value="C:mitochondrion"/>
    <property type="evidence" value="ECO:0007669"/>
    <property type="project" value="UniProtKB-SubCell"/>
</dbReference>
<evidence type="ECO:0000256" key="5">
    <source>
        <dbReference type="ARBA" id="ARBA00023128"/>
    </source>
</evidence>
<dbReference type="Gene3D" id="3.40.50.300">
    <property type="entry name" value="P-loop containing nucleotide triphosphate hydrolases"/>
    <property type="match status" value="1"/>
</dbReference>
<evidence type="ECO:0000313" key="10">
    <source>
        <dbReference type="Proteomes" id="UP000327013"/>
    </source>
</evidence>
<gene>
    <name evidence="9" type="ORF">FH972_022980</name>
</gene>
<keyword evidence="10" id="KW-1185">Reference proteome</keyword>
<evidence type="ECO:0000256" key="7">
    <source>
        <dbReference type="SAM" id="MobiDB-lite"/>
    </source>
</evidence>
<organism evidence="9 10">
    <name type="scientific">Carpinus fangiana</name>
    <dbReference type="NCBI Taxonomy" id="176857"/>
    <lineage>
        <taxon>Eukaryota</taxon>
        <taxon>Viridiplantae</taxon>
        <taxon>Streptophyta</taxon>
        <taxon>Embryophyta</taxon>
        <taxon>Tracheophyta</taxon>
        <taxon>Spermatophyta</taxon>
        <taxon>Magnoliopsida</taxon>
        <taxon>eudicotyledons</taxon>
        <taxon>Gunneridae</taxon>
        <taxon>Pentapetalae</taxon>
        <taxon>rosids</taxon>
        <taxon>fabids</taxon>
        <taxon>Fagales</taxon>
        <taxon>Betulaceae</taxon>
        <taxon>Carpinus</taxon>
    </lineage>
</organism>
<keyword evidence="4" id="KW-0256">Endoplasmic reticulum</keyword>
<dbReference type="Pfam" id="PF03473">
    <property type="entry name" value="MOSC"/>
    <property type="match status" value="1"/>
</dbReference>
<dbReference type="InterPro" id="IPR027417">
    <property type="entry name" value="P-loop_NTPase"/>
</dbReference>
<dbReference type="PANTHER" id="PTHR48182">
    <property type="entry name" value="PROTEIN SERAC1"/>
    <property type="match status" value="1"/>
</dbReference>
<feature type="compositionally biased region" description="Basic and acidic residues" evidence="7">
    <location>
        <begin position="1289"/>
        <end position="1304"/>
    </location>
</feature>
<feature type="region of interest" description="Disordered" evidence="7">
    <location>
        <begin position="1236"/>
        <end position="1304"/>
    </location>
</feature>
<keyword evidence="6" id="KW-0472">Membrane</keyword>
<dbReference type="SUPFAM" id="SSF53474">
    <property type="entry name" value="alpha/beta-Hydrolases"/>
    <property type="match status" value="1"/>
</dbReference>
<dbReference type="GO" id="GO:0005783">
    <property type="term" value="C:endoplasmic reticulum"/>
    <property type="evidence" value="ECO:0007669"/>
    <property type="project" value="UniProtKB-SubCell"/>
</dbReference>
<dbReference type="PROSITE" id="PS51340">
    <property type="entry name" value="MOSC"/>
    <property type="match status" value="1"/>
</dbReference>
<sequence length="1490" mass="168766">MALQKATKLSKSSFFDDHEWLRQSYPRNDEATMTQHGFPYDRRFMLLKSIGNGEYENMHVSQYSSMCLFTTALSIPDPDDLSSATVEVAYTDPKKNGVSNSITIPLNPDASTLQSLPVVMHNSSVTGRIMPDQYSTWFSSRFGFDVVLAHLGSAAYREVLGNIAPNSAVRNAKLKQQKQQQSSWLGSITSRATEMLLGSTADSEEDRSYEITFADCAPYLVVSDASVQDASSRLPEGQEMDVTKFRPNIVVAGAPAAFEEDFWRELRFNPSGAAQDGEDDDSVTTLNCTANCLRCASLNVDYATGEFNKTDGMLKKLQRDRRVDPGMPYSPCFGRYSFLENADAREIKVGDEVMVSKRNEARTVFKWPGLSSVSKNERCRNSPQKYDKGLMRCILPVKQKPCVNIRRAREDCASPTGSEISPRRAMRVEPTECAFHTRSSDRVAHSSPSSFSKFVSYISVARHLWAAISGPQQRAPAMKMNVAMAIPQPSKVFRVRELPSEADETYLINAINAQLTPVELDARSFSVLDVVPSCSDESRVGLIEFKAQTPEFLQALVDGSLAQWGIEYDDRDIFFDVHFYGLTQMYNTRPGLEGHAYDSWRGRGNLGRVWLRDFLSVDLPGCRTMTYGYRLNLSQLGTATLLDYGREFLSDVSDARSAQEHSQRPIIFIAHGFGGILLAHALNRASHVYSDQLVSTIYLATYGIIFFGVPHRGQIIEDIKILALHHEARERATFIEEIDRDSDFLYTQSNEVVDLLQDRRVVSFYETEGTRKLEFNEEKKRWERTGPRVTVVTSRSATLQLPQTMEDKYPLHDDHSNMVKFDSRANKGYVKTIKKLQYFEDDARDVVRARFWSSGMGIAGQSREVLTPDIFPLEHYVHRYALEERLENLFEIKAWRSPNNHHLVALHGPSGSGTTQLARNYAHTHMTDYKCIFWIYGRSTATVESDIRKHFQKMTQGALIEHQSAASFDVILAAFHKWFKNSTSRNLVIFDQVNSLSRSGPVAAIDLDKYIPRNKSTDIIVTSNCKDFSPLPGITTIKVGPMTEQEALNLFFESMKITDARETKAEEVTKIIHNLGCQPLAVALAGRSTFHMSDAGKDISDYLHRYHGRATAIAKHTAVSISSKWDQRTYAAWDLAFSELQQESRLAARLTALLGFVCDDEVRIDLFRWALQSREYDLDSGIGEGDTSHDIYNTSRPTRIEKVRSMFNSVRKMMQAQTAHAVENAGKIIKHEIEARQQQQEKNLNEKRGKKKECDRHFRDSGDAHDQDMHSDRSSTKVASSSNSDLSDSDTHKQHDDSISRSQDQKKLTTWTQFLTGSSNDLWLSTIEDKLDTISSHCLIHIKESEPRAYAMHPDAAYWSRQRYCIRIDKWMAIGFAALLFLRDASFSCSRDAESLNQLSRSILTFWSTFCKAKFVAGRSEWKKSDRYVKALIFLSRVLSRNGMYRAARDYINYAHERSNEHQTGKSTMQMVQLELRDLSLVGGVQNGHC</sequence>
<dbReference type="InterPro" id="IPR029058">
    <property type="entry name" value="AB_hydrolase_fold"/>
</dbReference>
<evidence type="ECO:0000259" key="8">
    <source>
        <dbReference type="PROSITE" id="PS51340"/>
    </source>
</evidence>
<evidence type="ECO:0000256" key="6">
    <source>
        <dbReference type="ARBA" id="ARBA00023136"/>
    </source>
</evidence>